<dbReference type="EMBL" id="CP002869">
    <property type="protein sequence ID" value="AEI39027.1"/>
    <property type="molecule type" value="Genomic_DNA"/>
</dbReference>
<dbReference type="Proteomes" id="UP000006620">
    <property type="component" value="Chromosome"/>
</dbReference>
<dbReference type="PATRIC" id="fig|1036673.3.peg.354"/>
<organism evidence="2 3">
    <name type="scientific">Paenibacillus mucilaginosus (strain KNP414)</name>
    <dbReference type="NCBI Taxonomy" id="1036673"/>
    <lineage>
        <taxon>Bacteria</taxon>
        <taxon>Bacillati</taxon>
        <taxon>Bacillota</taxon>
        <taxon>Bacilli</taxon>
        <taxon>Bacillales</taxon>
        <taxon>Paenibacillaceae</taxon>
        <taxon>Paenibacillus</taxon>
    </lineage>
</organism>
<keyword evidence="1" id="KW-0812">Transmembrane</keyword>
<accession>F8FP77</accession>
<dbReference type="AlphaFoldDB" id="F8FP77"/>
<evidence type="ECO:0000313" key="2">
    <source>
        <dbReference type="EMBL" id="AEI39027.1"/>
    </source>
</evidence>
<protein>
    <submittedName>
        <fullName evidence="2">Uncharacterized protein</fullName>
    </submittedName>
</protein>
<reference evidence="3" key="1">
    <citation type="submission" date="2011-06" db="EMBL/GenBank/DDBJ databases">
        <title>Complete genome sequence of Paenibacillus mucilaginosus KNP414.</title>
        <authorList>
            <person name="Wang J."/>
            <person name="Hu S."/>
            <person name="Hu X."/>
            <person name="Zhang B."/>
            <person name="Dong D."/>
            <person name="Zhang S."/>
            <person name="Zhao K."/>
            <person name="Wu D."/>
        </authorList>
    </citation>
    <scope>NUCLEOTIDE SEQUENCE [LARGE SCALE GENOMIC DNA]</scope>
    <source>
        <strain evidence="3">KNP414</strain>
    </source>
</reference>
<name>F8FP77_PAEMK</name>
<keyword evidence="1" id="KW-0472">Membrane</keyword>
<keyword evidence="1" id="KW-1133">Transmembrane helix</keyword>
<dbReference type="HOGENOM" id="CLU_2539379_0_0_9"/>
<feature type="transmembrane region" description="Helical" evidence="1">
    <location>
        <begin position="61"/>
        <end position="77"/>
    </location>
</feature>
<sequence length="83" mass="9328">MSKKSDGDFFESGFGKFLIGVAAAIGAIYTFLLAASKYFMITVMVCMAGGVVYLLFLKEVFYALMLLVPLLIWYAMYRHFTSK</sequence>
<proteinExistence type="predicted"/>
<evidence type="ECO:0000313" key="3">
    <source>
        <dbReference type="Proteomes" id="UP000006620"/>
    </source>
</evidence>
<feature type="transmembrane region" description="Helical" evidence="1">
    <location>
        <begin position="38"/>
        <end position="55"/>
    </location>
</feature>
<dbReference type="KEGG" id="pms:KNP414_00402"/>
<evidence type="ECO:0000256" key="1">
    <source>
        <dbReference type="SAM" id="Phobius"/>
    </source>
</evidence>
<dbReference type="RefSeq" id="WP_013914193.1">
    <property type="nucleotide sequence ID" value="NC_015690.1"/>
</dbReference>
<reference evidence="2 3" key="2">
    <citation type="journal article" date="2013" name="Genome Announc.">
        <title>Genome Sequence of Growth-Improving Paenibacillus mucilaginosus Strain KNP414.</title>
        <authorList>
            <person name="Lu J.J."/>
            <person name="Wang J.F."/>
            <person name="Hu X.F."/>
        </authorList>
    </citation>
    <scope>NUCLEOTIDE SEQUENCE [LARGE SCALE GENOMIC DNA]</scope>
    <source>
        <strain evidence="2 3">KNP414</strain>
    </source>
</reference>
<feature type="transmembrane region" description="Helical" evidence="1">
    <location>
        <begin position="12"/>
        <end position="31"/>
    </location>
</feature>
<gene>
    <name evidence="2" type="ordered locus">KNP414_00402</name>
</gene>